<accession>A0A645E7B5</accession>
<protein>
    <submittedName>
        <fullName evidence="1">Uncharacterized protein</fullName>
    </submittedName>
</protein>
<sequence>MTRHVAAGMVGNSITPSASRLPVANQTTYVASEGVIIPSIERGCCLGARPRPVEQQRSPMLENVDESLQPRVFLDMSDTVGIFGQMHGQRPIWTKQAENELRQARPPMRIEVESYE</sequence>
<gene>
    <name evidence="1" type="ORF">SDC9_144884</name>
</gene>
<organism evidence="1">
    <name type="scientific">bioreactor metagenome</name>
    <dbReference type="NCBI Taxonomy" id="1076179"/>
    <lineage>
        <taxon>unclassified sequences</taxon>
        <taxon>metagenomes</taxon>
        <taxon>ecological metagenomes</taxon>
    </lineage>
</organism>
<dbReference type="EMBL" id="VSSQ01043938">
    <property type="protein sequence ID" value="MPM97707.1"/>
    <property type="molecule type" value="Genomic_DNA"/>
</dbReference>
<dbReference type="AlphaFoldDB" id="A0A645E7B5"/>
<comment type="caution">
    <text evidence="1">The sequence shown here is derived from an EMBL/GenBank/DDBJ whole genome shotgun (WGS) entry which is preliminary data.</text>
</comment>
<reference evidence="1" key="1">
    <citation type="submission" date="2019-08" db="EMBL/GenBank/DDBJ databases">
        <authorList>
            <person name="Kucharzyk K."/>
            <person name="Murdoch R.W."/>
            <person name="Higgins S."/>
            <person name="Loffler F."/>
        </authorList>
    </citation>
    <scope>NUCLEOTIDE SEQUENCE</scope>
</reference>
<evidence type="ECO:0000313" key="1">
    <source>
        <dbReference type="EMBL" id="MPM97707.1"/>
    </source>
</evidence>
<proteinExistence type="predicted"/>
<name>A0A645E7B5_9ZZZZ</name>